<dbReference type="Pfam" id="PF09257">
    <property type="entry name" value="BCMA-Tall_bind"/>
    <property type="match status" value="1"/>
</dbReference>
<keyword evidence="3" id="KW-0732">Signal</keyword>
<feature type="compositionally biased region" description="Polar residues" evidence="1">
    <location>
        <begin position="148"/>
        <end position="157"/>
    </location>
</feature>
<reference evidence="5" key="2">
    <citation type="submission" date="2025-09" db="UniProtKB">
        <authorList>
            <consortium name="Ensembl"/>
        </authorList>
    </citation>
    <scope>IDENTIFICATION</scope>
</reference>
<proteinExistence type="predicted"/>
<reference evidence="5" key="1">
    <citation type="submission" date="2025-08" db="UniProtKB">
        <authorList>
            <consortium name="Ensembl"/>
        </authorList>
    </citation>
    <scope>IDENTIFICATION</scope>
</reference>
<dbReference type="SUPFAM" id="SSF57586">
    <property type="entry name" value="TNF receptor-like"/>
    <property type="match status" value="1"/>
</dbReference>
<dbReference type="Proteomes" id="UP001108240">
    <property type="component" value="Unplaced"/>
</dbReference>
<keyword evidence="2" id="KW-0472">Membrane</keyword>
<protein>
    <recommendedName>
        <fullName evidence="4">BCMA TALL-1 binding domain-containing protein</fullName>
    </recommendedName>
</protein>
<organism evidence="5 6">
    <name type="scientific">Cyprinus carpio carpio</name>
    <dbReference type="NCBI Taxonomy" id="630221"/>
    <lineage>
        <taxon>Eukaryota</taxon>
        <taxon>Metazoa</taxon>
        <taxon>Chordata</taxon>
        <taxon>Craniata</taxon>
        <taxon>Vertebrata</taxon>
        <taxon>Euteleostomi</taxon>
        <taxon>Actinopterygii</taxon>
        <taxon>Neopterygii</taxon>
        <taxon>Teleostei</taxon>
        <taxon>Ostariophysi</taxon>
        <taxon>Cypriniformes</taxon>
        <taxon>Cyprinidae</taxon>
        <taxon>Cyprininae</taxon>
        <taxon>Cyprinus</taxon>
    </lineage>
</organism>
<evidence type="ECO:0000313" key="5">
    <source>
        <dbReference type="Ensembl" id="ENSCCRP00000032212.2"/>
    </source>
</evidence>
<feature type="transmembrane region" description="Helical" evidence="2">
    <location>
        <begin position="76"/>
        <end position="100"/>
    </location>
</feature>
<keyword evidence="6" id="KW-1185">Reference proteome</keyword>
<feature type="domain" description="BCMA TALL-1 binding" evidence="4">
    <location>
        <begin position="18"/>
        <end position="50"/>
    </location>
</feature>
<dbReference type="AlphaFoldDB" id="A0A8C1BEE2"/>
<feature type="region of interest" description="Disordered" evidence="1">
    <location>
        <begin position="116"/>
        <end position="157"/>
    </location>
</feature>
<evidence type="ECO:0000256" key="1">
    <source>
        <dbReference type="SAM" id="MobiDB-lite"/>
    </source>
</evidence>
<evidence type="ECO:0000256" key="3">
    <source>
        <dbReference type="SAM" id="SignalP"/>
    </source>
</evidence>
<keyword evidence="2" id="KW-0812">Transmembrane</keyword>
<keyword evidence="2" id="KW-1133">Transmembrane helix</keyword>
<dbReference type="Gene3D" id="4.10.1290.10">
    <property type="entry name" value="Tumor necrosis factor receptor superfamily"/>
    <property type="match status" value="1"/>
</dbReference>
<evidence type="ECO:0000313" key="6">
    <source>
        <dbReference type="Proteomes" id="UP001108240"/>
    </source>
</evidence>
<sequence length="181" mass="20523">MLLFILLLYIIIYAEGKCAKNYYYDGLLEECQHCSIRCNSPPIICKIFCTSITVMVSQHTTCRIIPENEVEKNQNIRLILIVFFAFLGAFTALTIILRVIRRKTCKPIMNKVIGQEQKTDSERGSNVTEQSEDTDEASTDFPDGLNQHHYNSNLPLPSTEEGTTLLVTTKTVQAYHCTPVI</sequence>
<evidence type="ECO:0000259" key="4">
    <source>
        <dbReference type="Pfam" id="PF09257"/>
    </source>
</evidence>
<evidence type="ECO:0000256" key="2">
    <source>
        <dbReference type="SAM" id="Phobius"/>
    </source>
</evidence>
<feature type="signal peptide" evidence="3">
    <location>
        <begin position="1"/>
        <end position="16"/>
    </location>
</feature>
<dbReference type="Ensembl" id="ENSCCRT00000034927.2">
    <property type="protein sequence ID" value="ENSCCRP00000032212.2"/>
    <property type="gene ID" value="ENSCCRG00000017535.2"/>
</dbReference>
<feature type="chain" id="PRO_5039891700" description="BCMA TALL-1 binding domain-containing protein" evidence="3">
    <location>
        <begin position="17"/>
        <end position="181"/>
    </location>
</feature>
<accession>A0A8C1BEE2</accession>
<dbReference type="GeneTree" id="ENSGT00940000175733"/>
<dbReference type="OMA" id="CHLRCSN"/>
<dbReference type="InterPro" id="IPR015337">
    <property type="entry name" value="BCMA_Tall-1-bd"/>
</dbReference>
<name>A0A8C1BEE2_CYPCA</name>